<keyword evidence="1" id="KW-1133">Transmembrane helix</keyword>
<keyword evidence="1" id="KW-0812">Transmembrane</keyword>
<comment type="caution">
    <text evidence="2">The sequence shown here is derived from an EMBL/GenBank/DDBJ whole genome shotgun (WGS) entry which is preliminary data.</text>
</comment>
<keyword evidence="1" id="KW-0472">Membrane</keyword>
<organism evidence="2 3">
    <name type="scientific">Lonchura striata</name>
    <name type="common">white-rumped munia</name>
    <dbReference type="NCBI Taxonomy" id="40157"/>
    <lineage>
        <taxon>Eukaryota</taxon>
        <taxon>Metazoa</taxon>
        <taxon>Chordata</taxon>
        <taxon>Craniata</taxon>
        <taxon>Vertebrata</taxon>
        <taxon>Euteleostomi</taxon>
        <taxon>Archelosauria</taxon>
        <taxon>Archosauria</taxon>
        <taxon>Dinosauria</taxon>
        <taxon>Saurischia</taxon>
        <taxon>Theropoda</taxon>
        <taxon>Coelurosauria</taxon>
        <taxon>Aves</taxon>
        <taxon>Neognathae</taxon>
        <taxon>Neoaves</taxon>
        <taxon>Telluraves</taxon>
        <taxon>Australaves</taxon>
        <taxon>Passeriformes</taxon>
        <taxon>Passeroidea</taxon>
        <taxon>Estrildidae</taxon>
        <taxon>Estrildinae</taxon>
        <taxon>Lonchura</taxon>
    </lineage>
</organism>
<dbReference type="EMBL" id="MUZQ01000007">
    <property type="protein sequence ID" value="OWK63913.1"/>
    <property type="molecule type" value="Genomic_DNA"/>
</dbReference>
<dbReference type="Gene3D" id="3.30.70.270">
    <property type="match status" value="1"/>
</dbReference>
<evidence type="ECO:0000313" key="2">
    <source>
        <dbReference type="EMBL" id="OWK63913.1"/>
    </source>
</evidence>
<evidence type="ECO:0000313" key="3">
    <source>
        <dbReference type="Proteomes" id="UP000197619"/>
    </source>
</evidence>
<dbReference type="Proteomes" id="UP000197619">
    <property type="component" value="Unassembled WGS sequence"/>
</dbReference>
<sequence length="440" mass="50234">MLLKTQFVAKSWEDIRKKTEKLENWQNRGLDELLREAQKVYVRWEEESSKRQVGMMVAAVREDRKGQTGRDLIIELQLEIKVKNQELAVSAYPLTVDDQKQINPNVWYSPDTISRLEMPPIKIQISKPHTPVKALEELLTEYQVQTGNVLLQYVDDLLIAGNNKENVRKETIRLLNFLAQKGLRYHKKSYNLQRKKSDLEEEELQCGEVLFIDGSSRIVEETAVRTAECGWTHASRLKGPVTRPHWKVISTPGIRYAGINGGHTVKVDTFNIIVTIPTNQSPFVVEILAIKCRGEVIIVPRLIYHTSEEVLRHFEGDLNIQKREPITVVTLATLLIAGGVGTGPLIILIMGLIFGPCILRCILHYVKQRFDIAKLLILTTRSGAKYKSAYIDEDEDWCQCVVPRGDYAYCNCEVLPCECYDKCWDCGKRFICNAESESSV</sequence>
<evidence type="ECO:0008006" key="4">
    <source>
        <dbReference type="Google" id="ProtNLM"/>
    </source>
</evidence>
<keyword evidence="3" id="KW-1185">Reference proteome</keyword>
<gene>
    <name evidence="2" type="ORF">RLOC_00011867</name>
</gene>
<dbReference type="SUPFAM" id="SSF56672">
    <property type="entry name" value="DNA/RNA polymerases"/>
    <property type="match status" value="1"/>
</dbReference>
<dbReference type="AlphaFoldDB" id="A0A218VD63"/>
<reference evidence="2 3" key="1">
    <citation type="submission" date="2017-05" db="EMBL/GenBank/DDBJ databases">
        <title>Genome of assembly of the Bengalese finch, Lonchura striata domestica.</title>
        <authorList>
            <person name="Colquitt B.M."/>
            <person name="Brainard M.S."/>
        </authorList>
    </citation>
    <scope>NUCLEOTIDE SEQUENCE [LARGE SCALE GENOMIC DNA]</scope>
    <source>
        <strain evidence="2">White83orange57</strain>
    </source>
</reference>
<protein>
    <recommendedName>
        <fullName evidence="4">Reverse transcriptase domain-containing protein</fullName>
    </recommendedName>
</protein>
<name>A0A218VD63_9PASE</name>
<proteinExistence type="predicted"/>
<dbReference type="InterPro" id="IPR043128">
    <property type="entry name" value="Rev_trsase/Diguanyl_cyclase"/>
</dbReference>
<feature type="transmembrane region" description="Helical" evidence="1">
    <location>
        <begin position="331"/>
        <end position="359"/>
    </location>
</feature>
<dbReference type="InterPro" id="IPR043502">
    <property type="entry name" value="DNA/RNA_pol_sf"/>
</dbReference>
<accession>A0A218VD63</accession>
<evidence type="ECO:0000256" key="1">
    <source>
        <dbReference type="SAM" id="Phobius"/>
    </source>
</evidence>